<protein>
    <recommendedName>
        <fullName evidence="1">MEDS domain-containing protein</fullName>
    </recommendedName>
</protein>
<evidence type="ECO:0000313" key="2">
    <source>
        <dbReference type="EMBL" id="GAA0923525.1"/>
    </source>
</evidence>
<dbReference type="Proteomes" id="UP001499967">
    <property type="component" value="Unassembled WGS sequence"/>
</dbReference>
<organism evidence="2 3">
    <name type="scientific">Pseudonocardia zijingensis</name>
    <dbReference type="NCBI Taxonomy" id="153376"/>
    <lineage>
        <taxon>Bacteria</taxon>
        <taxon>Bacillati</taxon>
        <taxon>Actinomycetota</taxon>
        <taxon>Actinomycetes</taxon>
        <taxon>Pseudonocardiales</taxon>
        <taxon>Pseudonocardiaceae</taxon>
        <taxon>Pseudonocardia</taxon>
    </lineage>
</organism>
<evidence type="ECO:0000259" key="1">
    <source>
        <dbReference type="Pfam" id="PF14417"/>
    </source>
</evidence>
<feature type="domain" description="MEDS" evidence="1">
    <location>
        <begin position="17"/>
        <end position="163"/>
    </location>
</feature>
<comment type="caution">
    <text evidence="2">The sequence shown here is derived from an EMBL/GenBank/DDBJ whole genome shotgun (WGS) entry which is preliminary data.</text>
</comment>
<dbReference type="RefSeq" id="WP_343938935.1">
    <property type="nucleotide sequence ID" value="NZ_BAAAHP010000018.1"/>
</dbReference>
<dbReference type="EMBL" id="BAAAHP010000018">
    <property type="protein sequence ID" value="GAA0923525.1"/>
    <property type="molecule type" value="Genomic_DNA"/>
</dbReference>
<name>A0ABN1P7S6_9PSEU</name>
<sequence length="191" mass="21198">MLQELDSAVVARRPGEHVCVLYRSDDERDRLMAAYLRDGLQIGHTCLCVAGAPESAAVLSALRGSDVSRLDVNRRPHRFRSEAPTPPTTRLIADWSRATFEREDATSARVVADVSWVLPDQGDDITRYEANATTLATSYAQSCVCLYDLNRVDYVIYELISMHAKVRVGGVMLENPYTSEADSSMDPGSWL</sequence>
<evidence type="ECO:0000313" key="3">
    <source>
        <dbReference type="Proteomes" id="UP001499967"/>
    </source>
</evidence>
<gene>
    <name evidence="2" type="ORF">GCM10009559_07740</name>
</gene>
<dbReference type="Pfam" id="PF14417">
    <property type="entry name" value="MEDS"/>
    <property type="match status" value="1"/>
</dbReference>
<accession>A0ABN1P7S6</accession>
<proteinExistence type="predicted"/>
<reference evidence="2 3" key="1">
    <citation type="journal article" date="2019" name="Int. J. Syst. Evol. Microbiol.">
        <title>The Global Catalogue of Microorganisms (GCM) 10K type strain sequencing project: providing services to taxonomists for standard genome sequencing and annotation.</title>
        <authorList>
            <consortium name="The Broad Institute Genomics Platform"/>
            <consortium name="The Broad Institute Genome Sequencing Center for Infectious Disease"/>
            <person name="Wu L."/>
            <person name="Ma J."/>
        </authorList>
    </citation>
    <scope>NUCLEOTIDE SEQUENCE [LARGE SCALE GENOMIC DNA]</scope>
    <source>
        <strain evidence="2 3">JCM 11117</strain>
    </source>
</reference>
<keyword evidence="3" id="KW-1185">Reference proteome</keyword>
<dbReference type="InterPro" id="IPR025847">
    <property type="entry name" value="MEDS_domain"/>
</dbReference>